<proteinExistence type="predicted"/>
<dbReference type="Proteomes" id="UP001202328">
    <property type="component" value="Unassembled WGS sequence"/>
</dbReference>
<accession>A0AAD4XC07</accession>
<name>A0AAD4XC07_9MAGN</name>
<feature type="signal peptide" evidence="1">
    <location>
        <begin position="1"/>
        <end position="21"/>
    </location>
</feature>
<protein>
    <submittedName>
        <fullName evidence="2">Uncharacterized protein</fullName>
    </submittedName>
</protein>
<reference evidence="2" key="1">
    <citation type="submission" date="2022-04" db="EMBL/GenBank/DDBJ databases">
        <title>A functionally conserved STORR gene fusion in Papaver species that diverged 16.8 million years ago.</title>
        <authorList>
            <person name="Catania T."/>
        </authorList>
    </citation>
    <scope>NUCLEOTIDE SEQUENCE</scope>
    <source>
        <strain evidence="2">S-188037</strain>
    </source>
</reference>
<dbReference type="EMBL" id="JAJJMB010012308">
    <property type="protein sequence ID" value="KAI3878406.1"/>
    <property type="molecule type" value="Genomic_DNA"/>
</dbReference>
<keyword evidence="3" id="KW-1185">Reference proteome</keyword>
<feature type="chain" id="PRO_5042282281" evidence="1">
    <location>
        <begin position="22"/>
        <end position="58"/>
    </location>
</feature>
<evidence type="ECO:0000256" key="1">
    <source>
        <dbReference type="SAM" id="SignalP"/>
    </source>
</evidence>
<gene>
    <name evidence="2" type="ORF">MKW98_001821</name>
</gene>
<keyword evidence="1" id="KW-0732">Signal</keyword>
<evidence type="ECO:0000313" key="3">
    <source>
        <dbReference type="Proteomes" id="UP001202328"/>
    </source>
</evidence>
<dbReference type="AlphaFoldDB" id="A0AAD4XC07"/>
<comment type="caution">
    <text evidence="2">The sequence shown here is derived from an EMBL/GenBank/DDBJ whole genome shotgun (WGS) entry which is preliminary data.</text>
</comment>
<sequence length="58" mass="6398">MKMAVLFALVFFSFLSVSINAKLSSSLGVCYGQLGNNLPSPTESVELLKSLKRFCHWS</sequence>
<evidence type="ECO:0000313" key="2">
    <source>
        <dbReference type="EMBL" id="KAI3878406.1"/>
    </source>
</evidence>
<organism evidence="2 3">
    <name type="scientific">Papaver atlanticum</name>
    <dbReference type="NCBI Taxonomy" id="357466"/>
    <lineage>
        <taxon>Eukaryota</taxon>
        <taxon>Viridiplantae</taxon>
        <taxon>Streptophyta</taxon>
        <taxon>Embryophyta</taxon>
        <taxon>Tracheophyta</taxon>
        <taxon>Spermatophyta</taxon>
        <taxon>Magnoliopsida</taxon>
        <taxon>Ranunculales</taxon>
        <taxon>Papaveraceae</taxon>
        <taxon>Papaveroideae</taxon>
        <taxon>Papaver</taxon>
    </lineage>
</organism>